<keyword evidence="4" id="KW-0479">Metal-binding</keyword>
<dbReference type="Proteomes" id="UP000177609">
    <property type="component" value="Unassembled WGS sequence"/>
</dbReference>
<gene>
    <name evidence="7" type="ORF">A3J01_02285</name>
</gene>
<dbReference type="PANTHER" id="PTHR12001:SF69">
    <property type="entry name" value="ALL TRANS-POLYPRENYL-DIPHOSPHATE SYNTHASE PDSS1"/>
    <property type="match status" value="1"/>
</dbReference>
<dbReference type="InterPro" id="IPR008949">
    <property type="entry name" value="Isoprenoid_synthase_dom_sf"/>
</dbReference>
<dbReference type="EMBL" id="MGKV01000021">
    <property type="protein sequence ID" value="OGN31703.1"/>
    <property type="molecule type" value="Genomic_DNA"/>
</dbReference>
<organism evidence="7 8">
    <name type="scientific">Candidatus Yanofskybacteria bacterium RIFCSPLOWO2_02_FULL_45_18</name>
    <dbReference type="NCBI Taxonomy" id="1802707"/>
    <lineage>
        <taxon>Bacteria</taxon>
        <taxon>Candidatus Yanofskyibacteriota</taxon>
    </lineage>
</organism>
<sequence length="353" mass="40886">MLKDLYKKLMTETSTQIGDVILKYLEPIKSDDVELYNICAELLLKKIGTFETRAYLMRFSFEACSGKQWTDEIKHACAAIELELASMYYANRIFDEKGGKKILQKPNIQFIAAMITRDLASQALTHGCSKLDYEKFIKINDIFDEINKTFYIGQFFEIEKNVYSDTIELDWDKMLELYYKRNYGVNNSYFEKIAIIGSILGDGTKKQISALSEFAKNYGMAIQIINDIGDFVPPEHNLGTEEKLSEDAYSDIRHGKFTLPIIYTLIKGKDEERKLLIRALKNQATTDELLDITKIVVNNGAIDYTKKIVSDFVKKAKSHLSFFSDQKIKDLFDEMCFISYSNRYYKELNKFKK</sequence>
<evidence type="ECO:0000256" key="5">
    <source>
        <dbReference type="ARBA" id="ARBA00022842"/>
    </source>
</evidence>
<evidence type="ECO:0000256" key="6">
    <source>
        <dbReference type="RuleBase" id="RU004466"/>
    </source>
</evidence>
<evidence type="ECO:0000313" key="8">
    <source>
        <dbReference type="Proteomes" id="UP000177609"/>
    </source>
</evidence>
<name>A0A1F8H226_9BACT</name>
<keyword evidence="5" id="KW-0460">Magnesium</keyword>
<keyword evidence="3 6" id="KW-0808">Transferase</keyword>
<evidence type="ECO:0000256" key="2">
    <source>
        <dbReference type="ARBA" id="ARBA00006706"/>
    </source>
</evidence>
<dbReference type="STRING" id="1802707.A3J01_02285"/>
<evidence type="ECO:0008006" key="9">
    <source>
        <dbReference type="Google" id="ProtNLM"/>
    </source>
</evidence>
<comment type="caution">
    <text evidence="7">The sequence shown here is derived from an EMBL/GenBank/DDBJ whole genome shotgun (WGS) entry which is preliminary data.</text>
</comment>
<evidence type="ECO:0000313" key="7">
    <source>
        <dbReference type="EMBL" id="OGN31703.1"/>
    </source>
</evidence>
<comment type="similarity">
    <text evidence="2 6">Belongs to the FPP/GGPP synthase family.</text>
</comment>
<evidence type="ECO:0000256" key="4">
    <source>
        <dbReference type="ARBA" id="ARBA00022723"/>
    </source>
</evidence>
<reference evidence="7 8" key="1">
    <citation type="journal article" date="2016" name="Nat. Commun.">
        <title>Thousands of microbial genomes shed light on interconnected biogeochemical processes in an aquifer system.</title>
        <authorList>
            <person name="Anantharaman K."/>
            <person name="Brown C.T."/>
            <person name="Hug L.A."/>
            <person name="Sharon I."/>
            <person name="Castelle C.J."/>
            <person name="Probst A.J."/>
            <person name="Thomas B.C."/>
            <person name="Singh A."/>
            <person name="Wilkins M.J."/>
            <person name="Karaoz U."/>
            <person name="Brodie E.L."/>
            <person name="Williams K.H."/>
            <person name="Hubbard S.S."/>
            <person name="Banfield J.F."/>
        </authorList>
    </citation>
    <scope>NUCLEOTIDE SEQUENCE [LARGE SCALE GENOMIC DNA]</scope>
</reference>
<dbReference type="GO" id="GO:0046872">
    <property type="term" value="F:metal ion binding"/>
    <property type="evidence" value="ECO:0007669"/>
    <property type="project" value="UniProtKB-KW"/>
</dbReference>
<dbReference type="AlphaFoldDB" id="A0A1F8H226"/>
<dbReference type="Pfam" id="PF00348">
    <property type="entry name" value="polyprenyl_synt"/>
    <property type="match status" value="1"/>
</dbReference>
<dbReference type="CDD" id="cd00867">
    <property type="entry name" value="Trans_IPPS"/>
    <property type="match status" value="1"/>
</dbReference>
<accession>A0A1F8H226</accession>
<proteinExistence type="inferred from homology"/>
<dbReference type="SUPFAM" id="SSF48576">
    <property type="entry name" value="Terpenoid synthases"/>
    <property type="match status" value="1"/>
</dbReference>
<dbReference type="InterPro" id="IPR000092">
    <property type="entry name" value="Polyprenyl_synt"/>
</dbReference>
<evidence type="ECO:0000256" key="3">
    <source>
        <dbReference type="ARBA" id="ARBA00022679"/>
    </source>
</evidence>
<dbReference type="GO" id="GO:0004659">
    <property type="term" value="F:prenyltransferase activity"/>
    <property type="evidence" value="ECO:0007669"/>
    <property type="project" value="InterPro"/>
</dbReference>
<protein>
    <recommendedName>
        <fullName evidence="9">Polyprenyl synthetase</fullName>
    </recommendedName>
</protein>
<comment type="cofactor">
    <cofactor evidence="1">
        <name>Mg(2+)</name>
        <dbReference type="ChEBI" id="CHEBI:18420"/>
    </cofactor>
</comment>
<dbReference type="PANTHER" id="PTHR12001">
    <property type="entry name" value="GERANYLGERANYL PYROPHOSPHATE SYNTHASE"/>
    <property type="match status" value="1"/>
</dbReference>
<dbReference type="GO" id="GO:0008299">
    <property type="term" value="P:isoprenoid biosynthetic process"/>
    <property type="evidence" value="ECO:0007669"/>
    <property type="project" value="InterPro"/>
</dbReference>
<evidence type="ECO:0000256" key="1">
    <source>
        <dbReference type="ARBA" id="ARBA00001946"/>
    </source>
</evidence>
<dbReference type="Gene3D" id="1.10.600.10">
    <property type="entry name" value="Farnesyl Diphosphate Synthase"/>
    <property type="match status" value="1"/>
</dbReference>